<dbReference type="RefSeq" id="WP_015707785.1">
    <property type="nucleotide sequence ID" value="NC_015578.1"/>
</dbReference>
<dbReference type="EMBL" id="CP001843">
    <property type="protein sequence ID" value="AEF86102.1"/>
    <property type="molecule type" value="Genomic_DNA"/>
</dbReference>
<dbReference type="STRING" id="545694.TREPR_2421"/>
<name>F5YHG0_TREPZ</name>
<dbReference type="eggNOG" id="ENOG5034C2R">
    <property type="taxonomic scope" value="Bacteria"/>
</dbReference>
<dbReference type="NCBIfam" id="NF047328">
    <property type="entry name" value="OMP_TP0733"/>
    <property type="match status" value="1"/>
</dbReference>
<evidence type="ECO:0008006" key="4">
    <source>
        <dbReference type="Google" id="ProtNLM"/>
    </source>
</evidence>
<reference evidence="3" key="1">
    <citation type="submission" date="2009-12" db="EMBL/GenBank/DDBJ databases">
        <title>Complete sequence of Treponema primitia strain ZAS-2.</title>
        <authorList>
            <person name="Tetu S.G."/>
            <person name="Matson E."/>
            <person name="Ren Q."/>
            <person name="Seshadri R."/>
            <person name="Elbourne L."/>
            <person name="Hassan K.A."/>
            <person name="Durkin A."/>
            <person name="Radune D."/>
            <person name="Mohamoud Y."/>
            <person name="Shay R."/>
            <person name="Jin S."/>
            <person name="Zhang X."/>
            <person name="Lucey K."/>
            <person name="Ballor N.R."/>
            <person name="Ottesen E."/>
            <person name="Rosenthal R."/>
            <person name="Allen A."/>
            <person name="Leadbetter J.R."/>
            <person name="Paulsen I.T."/>
        </authorList>
    </citation>
    <scope>NUCLEOTIDE SEQUENCE [LARGE SCALE GENOMIC DNA]</scope>
    <source>
        <strain evidence="3">ATCC BAA-887 / DSM 12427 / ZAS-2</strain>
    </source>
</reference>
<proteinExistence type="predicted"/>
<dbReference type="KEGG" id="tpi:TREPR_2421"/>
<evidence type="ECO:0000313" key="2">
    <source>
        <dbReference type="EMBL" id="AEF86102.1"/>
    </source>
</evidence>
<organism evidence="2 3">
    <name type="scientific">Treponema primitia (strain ATCC BAA-887 / DSM 12427 / ZAS-2)</name>
    <dbReference type="NCBI Taxonomy" id="545694"/>
    <lineage>
        <taxon>Bacteria</taxon>
        <taxon>Pseudomonadati</taxon>
        <taxon>Spirochaetota</taxon>
        <taxon>Spirochaetia</taxon>
        <taxon>Spirochaetales</taxon>
        <taxon>Treponemataceae</taxon>
        <taxon>Treponema</taxon>
    </lineage>
</organism>
<gene>
    <name evidence="2" type="ordered locus">TREPR_2421</name>
</gene>
<evidence type="ECO:0000313" key="3">
    <source>
        <dbReference type="Proteomes" id="UP000009223"/>
    </source>
</evidence>
<protein>
    <recommendedName>
        <fullName evidence="4">Outer membrane protein beta-barrel domain-containing protein</fullName>
    </recommendedName>
</protein>
<accession>F5YHG0</accession>
<keyword evidence="3" id="KW-1185">Reference proteome</keyword>
<evidence type="ECO:0000256" key="1">
    <source>
        <dbReference type="SAM" id="SignalP"/>
    </source>
</evidence>
<dbReference type="Proteomes" id="UP000009223">
    <property type="component" value="Chromosome"/>
</dbReference>
<feature type="signal peptide" evidence="1">
    <location>
        <begin position="1"/>
        <end position="24"/>
    </location>
</feature>
<feature type="chain" id="PRO_5003329906" description="Outer membrane protein beta-barrel domain-containing protein" evidence="1">
    <location>
        <begin position="25"/>
        <end position="210"/>
    </location>
</feature>
<dbReference type="OrthoDB" id="369649at2"/>
<dbReference type="HOGENOM" id="CLU_097950_0_0_12"/>
<dbReference type="AlphaFoldDB" id="F5YHG0"/>
<keyword evidence="1" id="KW-0732">Signal</keyword>
<sequence>MAAAKGWFLCFLMLLGVLSFPLAAQDFDDDNDDEGDNELPLESDWSGVAPELYSRGDKTFTITLGTILPLFFAGVTGNANNVGVGGAGSLSYNYFFTSHIFFGGELGGMFAPTISEGTLFLVPIGLRVGYQFIVWRFEFPLSLMVGFAPEKYQDYDYFGFFMKPQASVFWRFNPDWSFGINAAYWWVPQWADKTSYGNFLELTVSARYHF</sequence>
<reference evidence="2 3" key="2">
    <citation type="journal article" date="2011" name="ISME J.">
        <title>RNA-seq reveals cooperative metabolic interactions between two termite-gut spirochete species in co-culture.</title>
        <authorList>
            <person name="Rosenthal A.Z."/>
            <person name="Matson E.G."/>
            <person name="Eldar A."/>
            <person name="Leadbetter J.R."/>
        </authorList>
    </citation>
    <scope>NUCLEOTIDE SEQUENCE [LARGE SCALE GENOMIC DNA]</scope>
    <source>
        <strain evidence="3">ATCC BAA-887 / DSM 12427 / ZAS-2</strain>
    </source>
</reference>